<dbReference type="InterPro" id="IPR050189">
    <property type="entry name" value="MFS_Efflux_Transporters"/>
</dbReference>
<dbReference type="AlphaFoldDB" id="A0A066RMK1"/>
<feature type="transmembrane region" description="Helical" evidence="7">
    <location>
        <begin position="330"/>
        <end position="352"/>
    </location>
</feature>
<dbReference type="PANTHER" id="PTHR43124:SF3">
    <property type="entry name" value="CHLORAMPHENICOL EFFLUX PUMP RV0191"/>
    <property type="match status" value="1"/>
</dbReference>
<evidence type="ECO:0000313" key="9">
    <source>
        <dbReference type="EMBL" id="KDM90341.1"/>
    </source>
</evidence>
<evidence type="ECO:0000313" key="10">
    <source>
        <dbReference type="Proteomes" id="UP000027192"/>
    </source>
</evidence>
<dbReference type="RefSeq" id="WP_036755519.1">
    <property type="nucleotide sequence ID" value="NZ_JAGSGC010000014.1"/>
</dbReference>
<keyword evidence="3 7" id="KW-0812">Transmembrane</keyword>
<keyword evidence="4 7" id="KW-1133">Transmembrane helix</keyword>
<organism evidence="9 10">
    <name type="scientific">Photobacterium galatheae</name>
    <dbReference type="NCBI Taxonomy" id="1654360"/>
    <lineage>
        <taxon>Bacteria</taxon>
        <taxon>Pseudomonadati</taxon>
        <taxon>Pseudomonadota</taxon>
        <taxon>Gammaproteobacteria</taxon>
        <taxon>Vibrionales</taxon>
        <taxon>Vibrionaceae</taxon>
        <taxon>Photobacterium</taxon>
    </lineage>
</organism>
<keyword evidence="10" id="KW-1185">Reference proteome</keyword>
<sequence>MNAMKPYSRLLLGALLVVLSLSLIWVVGYAQALKSYQQQSRDAVLAQTEAAKINIEQILSSGVPLHEIAGLEKMLTPIAQSDASVVDLRVISGQQALYRYTTEPMEGSLVTLPLNNKFTQAGVLEILLSSDETEKVIEAHFQPMLLLVVLLAGLFVWLVLRSARPNRYLTAFGLVFAVMSLSVILMVGVLYQSGLQHKADSMASIVTQRLAPVLRLGISPHQVSGMDTMLDSFRQSNPEVSRITVTHNEAIIARSQSPSDMLSAEEMAQFSVADHRGNLVTIAFEPKAVLAQLAHILKNFAILFAGCALICVAFVRLLSHAGTQSHGEQVLAKVKPLLLVTVLMEALMAPVLPQYLSEVAVQNGGTAHGSSYFFTLYFVGFAAMLLPAARMVEVFDIRRVLNAGIACSAIGCLMLAFDAQLWSVLVARLISGIGQAMIFIAAQGYLLRFSDQSNKTQAAGIIVFSFNAGLIAGAAIGALLAESLGVQGIFLLSASVGGLMFLFALSLPAISMKTGSQKAGNLESGHQHSGLQSSANSATPSHGSLAENLRVMVQDSLALIRVPSFVRAMLLVGIPTKMMLTGVVSFAVPILLSKQGVAKESIGQVLMAYAFAVLFVSGKVSPLIDRMGSAKWALCLGNGVAAVSLVVLASAFSLENTTVLVATATAAMLIMGVSHGLINAPVVTHVVSVASESHANAVASTYRFLERIGHVAGAIVVGALLAQFGQLSAFWSLAAFFALAGLLMWCADRTPTQEATA</sequence>
<feature type="domain" description="Major facilitator superfamily (MFS) profile" evidence="8">
    <location>
        <begin position="330"/>
        <end position="752"/>
    </location>
</feature>
<evidence type="ECO:0000256" key="1">
    <source>
        <dbReference type="ARBA" id="ARBA00004651"/>
    </source>
</evidence>
<evidence type="ECO:0000256" key="2">
    <source>
        <dbReference type="ARBA" id="ARBA00022475"/>
    </source>
</evidence>
<name>A0A066RMK1_9GAMM</name>
<keyword evidence="5 7" id="KW-0472">Membrane</keyword>
<feature type="transmembrane region" description="Helical" evidence="7">
    <location>
        <begin position="632"/>
        <end position="654"/>
    </location>
</feature>
<accession>A0A066RMK1</accession>
<dbReference type="InterPro" id="IPR036259">
    <property type="entry name" value="MFS_trans_sf"/>
</dbReference>
<feature type="transmembrane region" description="Helical" evidence="7">
    <location>
        <begin position="141"/>
        <end position="160"/>
    </location>
</feature>
<proteinExistence type="predicted"/>
<dbReference type="GO" id="GO:0022857">
    <property type="term" value="F:transmembrane transporter activity"/>
    <property type="evidence" value="ECO:0007669"/>
    <property type="project" value="InterPro"/>
</dbReference>
<dbReference type="PROSITE" id="PS50850">
    <property type="entry name" value="MFS"/>
    <property type="match status" value="1"/>
</dbReference>
<feature type="transmembrane region" description="Helical" evidence="7">
    <location>
        <begin position="300"/>
        <end position="318"/>
    </location>
</feature>
<feature type="transmembrane region" description="Helical" evidence="7">
    <location>
        <begin position="660"/>
        <end position="683"/>
    </location>
</feature>
<feature type="region of interest" description="Disordered" evidence="6">
    <location>
        <begin position="518"/>
        <end position="542"/>
    </location>
</feature>
<reference evidence="9 10" key="1">
    <citation type="submission" date="2014-04" db="EMBL/GenBank/DDBJ databases">
        <title>Draft genome sequence of Photobacterium halotolerans S2753: a solonamide, ngercheumicin and holomycin producer.</title>
        <authorList>
            <person name="Machado H.R."/>
            <person name="Gram L."/>
        </authorList>
    </citation>
    <scope>NUCLEOTIDE SEQUENCE [LARGE SCALE GENOMIC DNA]</scope>
    <source>
        <strain evidence="9 10">S2753</strain>
    </source>
</reference>
<dbReference type="Proteomes" id="UP000027192">
    <property type="component" value="Unassembled WGS sequence"/>
</dbReference>
<feature type="transmembrane region" description="Helical" evidence="7">
    <location>
        <begin position="728"/>
        <end position="747"/>
    </location>
</feature>
<evidence type="ECO:0000256" key="5">
    <source>
        <dbReference type="ARBA" id="ARBA00023136"/>
    </source>
</evidence>
<dbReference type="PANTHER" id="PTHR43124">
    <property type="entry name" value="PURINE EFFLUX PUMP PBUE"/>
    <property type="match status" value="1"/>
</dbReference>
<feature type="transmembrane region" description="Helical" evidence="7">
    <location>
        <begin position="487"/>
        <end position="510"/>
    </location>
</feature>
<feature type="transmembrane region" description="Helical" evidence="7">
    <location>
        <begin position="425"/>
        <end position="447"/>
    </location>
</feature>
<comment type="subcellular location">
    <subcellularLocation>
        <location evidence="1">Cell membrane</location>
        <topology evidence="1">Multi-pass membrane protein</topology>
    </subcellularLocation>
</comment>
<dbReference type="InterPro" id="IPR011701">
    <property type="entry name" value="MFS"/>
</dbReference>
<dbReference type="Pfam" id="PF07690">
    <property type="entry name" value="MFS_1"/>
    <property type="match status" value="1"/>
</dbReference>
<evidence type="ECO:0000256" key="4">
    <source>
        <dbReference type="ARBA" id="ARBA00022989"/>
    </source>
</evidence>
<feature type="transmembrane region" description="Helical" evidence="7">
    <location>
        <begin position="459"/>
        <end position="481"/>
    </location>
</feature>
<evidence type="ECO:0000256" key="3">
    <source>
        <dbReference type="ARBA" id="ARBA00022692"/>
    </source>
</evidence>
<protein>
    <submittedName>
        <fullName evidence="9">Major facilitator transporter</fullName>
    </submittedName>
</protein>
<keyword evidence="2" id="KW-1003">Cell membrane</keyword>
<evidence type="ECO:0000256" key="7">
    <source>
        <dbReference type="SAM" id="Phobius"/>
    </source>
</evidence>
<dbReference type="Gene3D" id="1.20.1250.20">
    <property type="entry name" value="MFS general substrate transporter like domains"/>
    <property type="match status" value="1"/>
</dbReference>
<feature type="transmembrane region" description="Helical" evidence="7">
    <location>
        <begin position="372"/>
        <end position="388"/>
    </location>
</feature>
<comment type="caution">
    <text evidence="9">The sequence shown here is derived from an EMBL/GenBank/DDBJ whole genome shotgun (WGS) entry which is preliminary data.</text>
</comment>
<feature type="transmembrane region" description="Helical" evidence="7">
    <location>
        <begin position="400"/>
        <end position="419"/>
    </location>
</feature>
<dbReference type="OrthoDB" id="8455980at2"/>
<feature type="transmembrane region" description="Helical" evidence="7">
    <location>
        <begin position="172"/>
        <end position="191"/>
    </location>
</feature>
<feature type="transmembrane region" description="Helical" evidence="7">
    <location>
        <begin position="568"/>
        <end position="590"/>
    </location>
</feature>
<feature type="compositionally biased region" description="Polar residues" evidence="6">
    <location>
        <begin position="527"/>
        <end position="542"/>
    </location>
</feature>
<dbReference type="EMBL" id="JMIB01000034">
    <property type="protein sequence ID" value="KDM90341.1"/>
    <property type="molecule type" value="Genomic_DNA"/>
</dbReference>
<gene>
    <name evidence="9" type="ORF">EA58_17755</name>
</gene>
<feature type="transmembrane region" description="Helical" evidence="7">
    <location>
        <begin position="602"/>
        <end position="620"/>
    </location>
</feature>
<evidence type="ECO:0000259" key="8">
    <source>
        <dbReference type="PROSITE" id="PS50850"/>
    </source>
</evidence>
<dbReference type="STRING" id="1654360.EA58_17755"/>
<dbReference type="InterPro" id="IPR020846">
    <property type="entry name" value="MFS_dom"/>
</dbReference>
<dbReference type="GO" id="GO:0005886">
    <property type="term" value="C:plasma membrane"/>
    <property type="evidence" value="ECO:0007669"/>
    <property type="project" value="UniProtKB-SubCell"/>
</dbReference>
<dbReference type="SUPFAM" id="SSF103473">
    <property type="entry name" value="MFS general substrate transporter"/>
    <property type="match status" value="1"/>
</dbReference>
<feature type="transmembrane region" description="Helical" evidence="7">
    <location>
        <begin position="704"/>
        <end position="722"/>
    </location>
</feature>
<evidence type="ECO:0000256" key="6">
    <source>
        <dbReference type="SAM" id="MobiDB-lite"/>
    </source>
</evidence>